<dbReference type="Proteomes" id="UP000692954">
    <property type="component" value="Unassembled WGS sequence"/>
</dbReference>
<evidence type="ECO:0000256" key="6">
    <source>
        <dbReference type="SAM" id="MobiDB-lite"/>
    </source>
</evidence>
<evidence type="ECO:0000259" key="7">
    <source>
        <dbReference type="PROSITE" id="PS50089"/>
    </source>
</evidence>
<sequence>MNLRQQNQVLYTNLIKIFGDHMSPGQGSEFFPKFLKLTLMMVQWDKDELFHDWFRQIQYIDIDFLNKNIKIIIIKIMNTTFCQISPIQKNIQIYCNNFKSCINVGSLLNFALFLGLIEYHIKVNKVEDIKRIYEKVKDSSSAQIKSIIQNSENQKQKLESILTQIRQQSQIQQKFDIVMGSYFQHNAINNDKEKDKDLQNKIQYLEKDFKIKFQVWDSKKNQKILNIDPSTIYIIKNETNYYLLLYNMECSKCGNKQNLQNLKCSHKACFTCIQNQFEQKLQPQSINCFEKGCYIKIEKQQYVLMKTPRQQLKKGDNLEKSIKNDEKLQEQQNVLQQNIKNINTEQHLQKNTLNKETQLVQDNIQQSKIKIEQKNFEQEKQQNKQNEQKEQPLQYENLNINEKTKKNIDSNNNIKDNCPQIAKEEEEKTKQQIDNVKCSQCQKDCRNENFEASCGHNYCTKCFEILQSKKFQYTCLHPKCNKIKQYKQIEQEKLCHKCSQIKDDQTLFTNFCGHQICVQCLEILVKSKRNLTCPKCSNGLQSEEIELFFENLQFQIYEKEIKNKVSNQDKKDFSTKQMLQNQTNQKNCTLCFSPFTDYNLQQLFSHCQNPSHTIGVCCTIFPLECPQCQMSSLEIQKYQIIFEIRNNQEFYDMQY</sequence>
<feature type="domain" description="RING-type" evidence="7">
    <location>
        <begin position="495"/>
        <end position="537"/>
    </location>
</feature>
<dbReference type="InterPro" id="IPR017907">
    <property type="entry name" value="Znf_RING_CS"/>
</dbReference>
<evidence type="ECO:0000313" key="9">
    <source>
        <dbReference type="Proteomes" id="UP000692954"/>
    </source>
</evidence>
<keyword evidence="3" id="KW-0862">Zinc</keyword>
<keyword evidence="1" id="KW-0479">Metal-binding</keyword>
<dbReference type="AlphaFoldDB" id="A0A8S1R7W4"/>
<evidence type="ECO:0000313" key="8">
    <source>
        <dbReference type="EMBL" id="CAD8123898.1"/>
    </source>
</evidence>
<accession>A0A8S1R7W4</accession>
<protein>
    <recommendedName>
        <fullName evidence="7">RING-type domain-containing protein</fullName>
    </recommendedName>
</protein>
<evidence type="ECO:0000256" key="2">
    <source>
        <dbReference type="ARBA" id="ARBA00022771"/>
    </source>
</evidence>
<comment type="caution">
    <text evidence="8">The sequence shown here is derived from an EMBL/GenBank/DDBJ whole genome shotgun (WGS) entry which is preliminary data.</text>
</comment>
<keyword evidence="5" id="KW-0175">Coiled coil</keyword>
<feature type="coiled-coil region" evidence="5">
    <location>
        <begin position="148"/>
        <end position="208"/>
    </location>
</feature>
<feature type="compositionally biased region" description="Basic and acidic residues" evidence="6">
    <location>
        <begin position="375"/>
        <end position="390"/>
    </location>
</feature>
<dbReference type="GO" id="GO:0008270">
    <property type="term" value="F:zinc ion binding"/>
    <property type="evidence" value="ECO:0007669"/>
    <property type="project" value="UniProtKB-KW"/>
</dbReference>
<dbReference type="SMART" id="SM00184">
    <property type="entry name" value="RING"/>
    <property type="match status" value="3"/>
</dbReference>
<proteinExistence type="predicted"/>
<organism evidence="8 9">
    <name type="scientific">Paramecium sonneborni</name>
    <dbReference type="NCBI Taxonomy" id="65129"/>
    <lineage>
        <taxon>Eukaryota</taxon>
        <taxon>Sar</taxon>
        <taxon>Alveolata</taxon>
        <taxon>Ciliophora</taxon>
        <taxon>Intramacronucleata</taxon>
        <taxon>Oligohymenophorea</taxon>
        <taxon>Peniculida</taxon>
        <taxon>Parameciidae</taxon>
        <taxon>Paramecium</taxon>
    </lineage>
</organism>
<dbReference type="InterPro" id="IPR001841">
    <property type="entry name" value="Znf_RING"/>
</dbReference>
<evidence type="ECO:0000256" key="5">
    <source>
        <dbReference type="SAM" id="Coils"/>
    </source>
</evidence>
<keyword evidence="9" id="KW-1185">Reference proteome</keyword>
<name>A0A8S1R7W4_9CILI</name>
<evidence type="ECO:0000256" key="3">
    <source>
        <dbReference type="ARBA" id="ARBA00022833"/>
    </source>
</evidence>
<evidence type="ECO:0000256" key="4">
    <source>
        <dbReference type="PROSITE-ProRule" id="PRU00175"/>
    </source>
</evidence>
<evidence type="ECO:0000256" key="1">
    <source>
        <dbReference type="ARBA" id="ARBA00022723"/>
    </source>
</evidence>
<dbReference type="EMBL" id="CAJJDN010000147">
    <property type="protein sequence ID" value="CAD8123898.1"/>
    <property type="molecule type" value="Genomic_DNA"/>
</dbReference>
<dbReference type="PROSITE" id="PS00518">
    <property type="entry name" value="ZF_RING_1"/>
    <property type="match status" value="1"/>
</dbReference>
<feature type="region of interest" description="Disordered" evidence="6">
    <location>
        <begin position="375"/>
        <end position="397"/>
    </location>
</feature>
<keyword evidence="2 4" id="KW-0863">Zinc-finger</keyword>
<dbReference type="OrthoDB" id="306078at2759"/>
<dbReference type="PROSITE" id="PS50089">
    <property type="entry name" value="ZF_RING_2"/>
    <property type="match status" value="1"/>
</dbReference>
<reference evidence="8" key="1">
    <citation type="submission" date="2021-01" db="EMBL/GenBank/DDBJ databases">
        <authorList>
            <consortium name="Genoscope - CEA"/>
            <person name="William W."/>
        </authorList>
    </citation>
    <scope>NUCLEOTIDE SEQUENCE</scope>
</reference>
<gene>
    <name evidence="8" type="ORF">PSON_ATCC_30995.1.T1470174</name>
</gene>